<keyword evidence="2" id="KW-1185">Reference proteome</keyword>
<evidence type="ECO:0000313" key="2">
    <source>
        <dbReference type="Proteomes" id="UP000001652"/>
    </source>
</evidence>
<evidence type="ECO:0000313" key="1">
    <source>
        <dbReference type="EMBL" id="ABJ63462.1"/>
    </source>
</evidence>
<dbReference type="KEGG" id="lbr:LVIS_0296"/>
<accession>Q03TL0</accession>
<dbReference type="HOGENOM" id="CLU_2898481_0_0_9"/>
<gene>
    <name evidence="1" type="ordered locus">LVIS_0296</name>
</gene>
<proteinExistence type="predicted"/>
<dbReference type="EMBL" id="CP000416">
    <property type="protein sequence ID" value="ABJ63462.1"/>
    <property type="molecule type" value="Genomic_DNA"/>
</dbReference>
<organism evidence="1 2">
    <name type="scientific">Levilactobacillus brevis (strain ATCC 367 / BCRC 12310 / CIP 105137 / JCM 1170 / LMG 11437 / NCIMB 947 / NCTC 947)</name>
    <name type="common">Lactobacillus brevis</name>
    <dbReference type="NCBI Taxonomy" id="387344"/>
    <lineage>
        <taxon>Bacteria</taxon>
        <taxon>Bacillati</taxon>
        <taxon>Bacillota</taxon>
        <taxon>Bacilli</taxon>
        <taxon>Lactobacillales</taxon>
        <taxon>Lactobacillaceae</taxon>
        <taxon>Levilactobacillus</taxon>
    </lineage>
</organism>
<name>Q03TL0_LEVBA</name>
<dbReference type="Proteomes" id="UP000001652">
    <property type="component" value="Chromosome"/>
</dbReference>
<dbReference type="AlphaFoldDB" id="Q03TL0"/>
<protein>
    <submittedName>
        <fullName evidence="1">Uncharacterized protein</fullName>
    </submittedName>
</protein>
<reference evidence="1 2" key="1">
    <citation type="journal article" date="2006" name="Proc. Natl. Acad. Sci. U.S.A.">
        <title>Comparative genomics of the lactic acid bacteria.</title>
        <authorList>
            <person name="Makarova K."/>
            <person name="Slesarev A."/>
            <person name="Wolf Y."/>
            <person name="Sorokin A."/>
            <person name="Mirkin B."/>
            <person name="Koonin E."/>
            <person name="Pavlov A."/>
            <person name="Pavlova N."/>
            <person name="Karamychev V."/>
            <person name="Polouchine N."/>
            <person name="Shakhova V."/>
            <person name="Grigoriev I."/>
            <person name="Lou Y."/>
            <person name="Rohksar D."/>
            <person name="Lucas S."/>
            <person name="Huang K."/>
            <person name="Goodstein D.M."/>
            <person name="Hawkins T."/>
            <person name="Plengvidhya V."/>
            <person name="Welker D."/>
            <person name="Hughes J."/>
            <person name="Goh Y."/>
            <person name="Benson A."/>
            <person name="Baldwin K."/>
            <person name="Lee J.H."/>
            <person name="Diaz-Muniz I."/>
            <person name="Dosti B."/>
            <person name="Smeianov V."/>
            <person name="Wechter W."/>
            <person name="Barabote R."/>
            <person name="Lorca G."/>
            <person name="Altermann E."/>
            <person name="Barrangou R."/>
            <person name="Ganesan B."/>
            <person name="Xie Y."/>
            <person name="Rawsthorne H."/>
            <person name="Tamir D."/>
            <person name="Parker C."/>
            <person name="Breidt F."/>
            <person name="Broadbent J."/>
            <person name="Hutkins R."/>
            <person name="O'Sullivan D."/>
            <person name="Steele J."/>
            <person name="Unlu G."/>
            <person name="Saier M."/>
            <person name="Klaenhammer T."/>
            <person name="Richardson P."/>
            <person name="Kozyavkin S."/>
            <person name="Weimer B."/>
            <person name="Mills D."/>
        </authorList>
    </citation>
    <scope>NUCLEOTIDE SEQUENCE [LARGE SCALE GENOMIC DNA]</scope>
    <source>
        <strain evidence="2">ATCC 367 / BCRC 12310 / CIP 105137 / JCM 1170 / LMG 11437 / NCIMB 947 / NCTC 947</strain>
    </source>
</reference>
<sequence length="62" mass="7061">MTEQPGQNAVPIGLGGDSQNLFFDKKILIKRSGFFTQKRVAFDLLEPCILHNINKTERELRS</sequence>
<dbReference type="STRING" id="387344.LVIS_0296"/>